<dbReference type="Proteomes" id="UP000313849">
    <property type="component" value="Unassembled WGS sequence"/>
</dbReference>
<organism evidence="2 3">
    <name type="scientific">Miniimonas arenae</name>
    <dbReference type="NCBI Taxonomy" id="676201"/>
    <lineage>
        <taxon>Bacteria</taxon>
        <taxon>Bacillati</taxon>
        <taxon>Actinomycetota</taxon>
        <taxon>Actinomycetes</taxon>
        <taxon>Micrococcales</taxon>
        <taxon>Beutenbergiaceae</taxon>
        <taxon>Miniimonas</taxon>
    </lineage>
</organism>
<feature type="signal peptide" evidence="1">
    <location>
        <begin position="1"/>
        <end position="25"/>
    </location>
</feature>
<keyword evidence="3" id="KW-1185">Reference proteome</keyword>
<evidence type="ECO:0000313" key="2">
    <source>
        <dbReference type="EMBL" id="TNU75028.1"/>
    </source>
</evidence>
<proteinExistence type="predicted"/>
<reference evidence="2 3" key="1">
    <citation type="submission" date="2019-06" db="EMBL/GenBank/DDBJ databases">
        <title>Draft genome sequence of Miniimonas arenae KCTC 19750T isolated from sea sand.</title>
        <authorList>
            <person name="Park S.-J."/>
        </authorList>
    </citation>
    <scope>NUCLEOTIDE SEQUENCE [LARGE SCALE GENOMIC DNA]</scope>
    <source>
        <strain evidence="2 3">KCTC 19750</strain>
    </source>
</reference>
<dbReference type="AlphaFoldDB" id="A0A5C5BCT5"/>
<dbReference type="RefSeq" id="WP_139986511.1">
    <property type="nucleotide sequence ID" value="NZ_DAMDJA010000014.1"/>
</dbReference>
<dbReference type="Pfam" id="PF11209">
    <property type="entry name" value="LmeA"/>
    <property type="match status" value="1"/>
</dbReference>
<sequence>MSRHPLRAVGVTAGIVLLAAGAAFAADRVAAAVAAMRIADGLATEVAGEGVDVAVGGFPFLTQLAAGALEDVSYSLDSVTLEGLALTDVSGTASGVATNGSGIDALTVHGTLPTASLQQAVDDRVAGLGSVAEALGGVIVTPHDGGITASVDVLGLTAVQAEITPEPAGREILLSVSDLRVAGMSVDPADLPFGLGDSIQQALDGATVSLEGLPAGTEVTAVTPSDAGVELTVEGTDVVLP</sequence>
<gene>
    <name evidence="2" type="ORF">FH969_06290</name>
</gene>
<dbReference type="InterPro" id="IPR021373">
    <property type="entry name" value="DUF2993"/>
</dbReference>
<dbReference type="EMBL" id="VENP01000017">
    <property type="protein sequence ID" value="TNU75028.1"/>
    <property type="molecule type" value="Genomic_DNA"/>
</dbReference>
<evidence type="ECO:0000313" key="3">
    <source>
        <dbReference type="Proteomes" id="UP000313849"/>
    </source>
</evidence>
<protein>
    <submittedName>
        <fullName evidence="2">DUF2993 domain-containing protein</fullName>
    </submittedName>
</protein>
<accession>A0A5C5BCT5</accession>
<name>A0A5C5BCT5_9MICO</name>
<dbReference type="OrthoDB" id="3215846at2"/>
<feature type="chain" id="PRO_5023036378" evidence="1">
    <location>
        <begin position="26"/>
        <end position="241"/>
    </location>
</feature>
<evidence type="ECO:0000256" key="1">
    <source>
        <dbReference type="SAM" id="SignalP"/>
    </source>
</evidence>
<comment type="caution">
    <text evidence="2">The sequence shown here is derived from an EMBL/GenBank/DDBJ whole genome shotgun (WGS) entry which is preliminary data.</text>
</comment>
<keyword evidence="1" id="KW-0732">Signal</keyword>